<protein>
    <recommendedName>
        <fullName evidence="2">Aftiphilin clathrin-binding box domain-containing protein</fullName>
    </recommendedName>
</protein>
<feature type="compositionally biased region" description="Polar residues" evidence="1">
    <location>
        <begin position="215"/>
        <end position="232"/>
    </location>
</feature>
<gene>
    <name evidence="3" type="ORF">BINO364_LOCUS13668</name>
</gene>
<dbReference type="PANTHER" id="PTHR16156">
    <property type="entry name" value="AFTIPHILIN A-RELATED"/>
    <property type="match status" value="1"/>
</dbReference>
<dbReference type="EMBL" id="OV170227">
    <property type="protein sequence ID" value="CAH0728457.1"/>
    <property type="molecule type" value="Genomic_DNA"/>
</dbReference>
<feature type="region of interest" description="Disordered" evidence="1">
    <location>
        <begin position="1"/>
        <end position="28"/>
    </location>
</feature>
<feature type="non-terminal residue" evidence="3">
    <location>
        <position position="1033"/>
    </location>
</feature>
<feature type="region of interest" description="Disordered" evidence="1">
    <location>
        <begin position="215"/>
        <end position="243"/>
    </location>
</feature>
<dbReference type="GO" id="GO:0030276">
    <property type="term" value="F:clathrin binding"/>
    <property type="evidence" value="ECO:0007669"/>
    <property type="project" value="InterPro"/>
</dbReference>
<evidence type="ECO:0000259" key="2">
    <source>
        <dbReference type="Pfam" id="PF15045"/>
    </source>
</evidence>
<organism evidence="3 4">
    <name type="scientific">Brenthis ino</name>
    <name type="common">lesser marbled fritillary</name>
    <dbReference type="NCBI Taxonomy" id="405034"/>
    <lineage>
        <taxon>Eukaryota</taxon>
        <taxon>Metazoa</taxon>
        <taxon>Ecdysozoa</taxon>
        <taxon>Arthropoda</taxon>
        <taxon>Hexapoda</taxon>
        <taxon>Insecta</taxon>
        <taxon>Pterygota</taxon>
        <taxon>Neoptera</taxon>
        <taxon>Endopterygota</taxon>
        <taxon>Lepidoptera</taxon>
        <taxon>Glossata</taxon>
        <taxon>Ditrysia</taxon>
        <taxon>Papilionoidea</taxon>
        <taxon>Nymphalidae</taxon>
        <taxon>Heliconiinae</taxon>
        <taxon>Argynnini</taxon>
        <taxon>Brenthis</taxon>
    </lineage>
</organism>
<dbReference type="Proteomes" id="UP000838878">
    <property type="component" value="Chromosome 7"/>
</dbReference>
<evidence type="ECO:0000313" key="4">
    <source>
        <dbReference type="Proteomes" id="UP000838878"/>
    </source>
</evidence>
<dbReference type="InterPro" id="IPR046359">
    <property type="entry name" value="Aftin-like"/>
</dbReference>
<keyword evidence="4" id="KW-1185">Reference proteome</keyword>
<feature type="domain" description="Aftiphilin clathrin-binding box" evidence="2">
    <location>
        <begin position="403"/>
        <end position="468"/>
    </location>
</feature>
<feature type="compositionally biased region" description="Polar residues" evidence="1">
    <location>
        <begin position="910"/>
        <end position="928"/>
    </location>
</feature>
<reference evidence="3" key="1">
    <citation type="submission" date="2021-12" db="EMBL/GenBank/DDBJ databases">
        <authorList>
            <person name="Martin H S."/>
        </authorList>
    </citation>
    <scope>NUCLEOTIDE SEQUENCE</scope>
</reference>
<sequence>MSIPPLVCSTPPPPEQCEDDKDPEDFDLSYNLSQEEDDDSTEYNFVNYPSYNIYQTKSDNVDTEKWPSHFNETVECKQEDSIQSKDITRNVNFITTDNLFTEDIPKFEENILEDLNLKIEADDVHSNGICTKEDETEPKIYDTEESSGVCNTRIQDQGGTNIIKNEEENITIEDTPEIVESVSNCDNNEHVNNENNEEIIQYVYDELTVSCENKSTNTLSDNEQSTSSSNMISELASEEAKDQAEHFNDDEFGDFEDFQFKSSIYNKVLPLSSENPWDSNTNESLEFGAFTAKFDSSVQELDEISNSQNDNKNDSAINDDKDDDDDFGDFDDFKSSSNIPEGTEEAKNVTATSNLPVLNFHSQDNESQIVDTLNNVLTTIFINEISEPDNNLDDKLELYLSETWGHLINIDVRQPYMVNWNNSLGQKTLLKALCIDSRNILFGHKWNYNMPKYAANLSVAPLQPQKQQAHSVAPNTETVEKAASKESTWVDPFTPDGQEYTYAEALLLDLEHLMATLDQMAHKHSTLKISELLSHACNTETEGTKVDTVKRPTDLDVFENETSTKLNKIYSSTLNVQPLRHINLPDTHIFTPTDSETPRSKTIHYDDGPALVPAPVIETDKNEPEQLVQEPSNMESDNEYWEFQDFKGMNTQVPVLNAADQEKPEEAAAMSTSDSLPKGGITYQTQILQPIKIEPIMPTLNWPDPGEVKETFDDFSDFISSTSWSNDKYNSVHDLQKEDTKVEDNKNNIKTEKIDDEFETFQSAPAPTSVVEFDVSASLNRNLEHSSMKIIANNDKVEMSHTKKLNEIPTEIPTSTMQNNVLGLQDFNFPQPSGLNPMNYQANSNILQPTSSSTSETARTQHTTGQILQPLSLESYSQINWPNPGIDLQDLSRFNPVNSLHSLKSEAITGGNSKSASPARNSVHSQNDIADDDIWGDFVSSTPKPQTSPKKPITFVDDDEWTDFVSSPSIRPQNGLNTISLNVHTNLSMQKPSSHNKILTRSNQLPLDIPTLNYITPKSNNRVIYTEKHFQNL</sequence>
<dbReference type="PANTHER" id="PTHR16156:SF10">
    <property type="entry name" value="AFTIPHILIN-RELATED"/>
    <property type="match status" value="1"/>
</dbReference>
<dbReference type="GO" id="GO:0030121">
    <property type="term" value="C:AP-1 adaptor complex"/>
    <property type="evidence" value="ECO:0007669"/>
    <property type="project" value="TreeGrafter"/>
</dbReference>
<evidence type="ECO:0000313" key="3">
    <source>
        <dbReference type="EMBL" id="CAH0728457.1"/>
    </source>
</evidence>
<evidence type="ECO:0000256" key="1">
    <source>
        <dbReference type="SAM" id="MobiDB-lite"/>
    </source>
</evidence>
<feature type="compositionally biased region" description="Acidic residues" evidence="1">
    <location>
        <begin position="320"/>
        <end position="330"/>
    </location>
</feature>
<dbReference type="GO" id="GO:0032588">
    <property type="term" value="C:trans-Golgi network membrane"/>
    <property type="evidence" value="ECO:0007669"/>
    <property type="project" value="InterPro"/>
</dbReference>
<dbReference type="InterPro" id="IPR029205">
    <property type="entry name" value="Clathrin-bd"/>
</dbReference>
<name>A0A8J9W7T7_9NEOP</name>
<dbReference type="OrthoDB" id="5917212at2759"/>
<dbReference type="Pfam" id="PF15045">
    <property type="entry name" value="Clathrin_bdg"/>
    <property type="match status" value="1"/>
</dbReference>
<feature type="region of interest" description="Disordered" evidence="1">
    <location>
        <begin position="847"/>
        <end position="866"/>
    </location>
</feature>
<proteinExistence type="predicted"/>
<dbReference type="AlphaFoldDB" id="A0A8J9W7T7"/>
<feature type="compositionally biased region" description="Acidic residues" evidence="1">
    <location>
        <begin position="16"/>
        <end position="27"/>
    </location>
</feature>
<accession>A0A8J9W7T7</accession>
<feature type="region of interest" description="Disordered" evidence="1">
    <location>
        <begin position="908"/>
        <end position="928"/>
    </location>
</feature>
<feature type="region of interest" description="Disordered" evidence="1">
    <location>
        <begin position="300"/>
        <end position="350"/>
    </location>
</feature>